<evidence type="ECO:0000256" key="3">
    <source>
        <dbReference type="ARBA" id="ARBA00022692"/>
    </source>
</evidence>
<keyword evidence="3" id="KW-0812">Transmembrane</keyword>
<name>A0A1S3KFC7_LINAN</name>
<protein>
    <recommendedName>
        <fullName evidence="7">MICOS complex subunit</fullName>
    </recommendedName>
</protein>
<dbReference type="STRING" id="7574.A0A1S3KFC7"/>
<evidence type="ECO:0000313" key="9">
    <source>
        <dbReference type="Proteomes" id="UP000085678"/>
    </source>
</evidence>
<evidence type="ECO:0000256" key="1">
    <source>
        <dbReference type="ARBA" id="ARBA00004325"/>
    </source>
</evidence>
<keyword evidence="7" id="KW-0999">Mitochondrion inner membrane</keyword>
<evidence type="ECO:0000256" key="7">
    <source>
        <dbReference type="RuleBase" id="RU363021"/>
    </source>
</evidence>
<dbReference type="Proteomes" id="UP000085678">
    <property type="component" value="Unplaced"/>
</dbReference>
<dbReference type="GeneID" id="106181501"/>
<dbReference type="PANTHER" id="PTHR14564">
    <property type="entry name" value="MICOS COMPLEX SUBUNIT MIC26 / MIC27 FAMILY MEMBER"/>
    <property type="match status" value="1"/>
</dbReference>
<dbReference type="GO" id="GO:0061617">
    <property type="term" value="C:MICOS complex"/>
    <property type="evidence" value="ECO:0007669"/>
    <property type="project" value="UniProtKB-UniRule"/>
</dbReference>
<keyword evidence="6" id="KW-0472">Membrane</keyword>
<gene>
    <name evidence="10" type="primary">LOC106181501</name>
</gene>
<dbReference type="OrthoDB" id="5973346at2759"/>
<comment type="subcellular location">
    <subcellularLocation>
        <location evidence="7">Mitochondrion inner membrane</location>
    </subcellularLocation>
    <subcellularLocation>
        <location evidence="1">Mitochondrion membrane</location>
    </subcellularLocation>
</comment>
<evidence type="ECO:0000256" key="6">
    <source>
        <dbReference type="ARBA" id="ARBA00023136"/>
    </source>
</evidence>
<dbReference type="InParanoid" id="A0A1S3KFC7"/>
<feature type="region of interest" description="Disordered" evidence="8">
    <location>
        <begin position="180"/>
        <end position="239"/>
    </location>
</feature>
<keyword evidence="4" id="KW-1133">Transmembrane helix</keyword>
<comment type="similarity">
    <text evidence="2">Belongs to the apolipoprotein O/MICOS complex subunit Mic27 family.</text>
</comment>
<evidence type="ECO:0000256" key="5">
    <source>
        <dbReference type="ARBA" id="ARBA00023128"/>
    </source>
</evidence>
<comment type="function">
    <text evidence="7">Component of the MICOS complex, a large protein complex of the mitochondrial inner membrane that plays crucial roles in the maintenance of crista junctions, inner membrane architecture, and formation of contact sites to the outer membrane.</text>
</comment>
<sequence length="239" mass="25691">MAKYKLLIGGGLGTALVGGITLYGQTLTEKQEKRTTVLKPDQLAFYEVGASDKEYYIEETITPVTKFLKSTRLSIRSALEPFKDKDGVSIIEKISDKWGIARAHTEDLIEQIRSDPEVKANAGMIAVAGVVGASLGYRGGVLRKAAFGTTAMVVTASLLYPEQAVSVGIAAVDRITGKGNEVKKSEEEMDISEQVSTELTLEETTGSATETETPFSSSDQLDSQSDQPASKSDQKEQDS</sequence>
<dbReference type="GO" id="GO:0042407">
    <property type="term" value="P:cristae formation"/>
    <property type="evidence" value="ECO:0007669"/>
    <property type="project" value="InterPro"/>
</dbReference>
<evidence type="ECO:0000256" key="8">
    <source>
        <dbReference type="SAM" id="MobiDB-lite"/>
    </source>
</evidence>
<dbReference type="AlphaFoldDB" id="A0A1S3KFC7"/>
<dbReference type="KEGG" id="lak:106181501"/>
<dbReference type="Pfam" id="PF09769">
    <property type="entry name" value="ApoO"/>
    <property type="match status" value="1"/>
</dbReference>
<comment type="subunit">
    <text evidence="7">Component of the mitochondrial contact site and cristae organizing system (MICOS) complex.</text>
</comment>
<keyword evidence="9" id="KW-1185">Reference proteome</keyword>
<dbReference type="InterPro" id="IPR033182">
    <property type="entry name" value="MIC26/MIC27_animal"/>
</dbReference>
<accession>A0A1S3KFC7</accession>
<evidence type="ECO:0000313" key="10">
    <source>
        <dbReference type="RefSeq" id="XP_013421338.1"/>
    </source>
</evidence>
<reference evidence="10" key="1">
    <citation type="submission" date="2025-08" db="UniProtKB">
        <authorList>
            <consortium name="RefSeq"/>
        </authorList>
    </citation>
    <scope>IDENTIFICATION</scope>
    <source>
        <tissue evidence="10">Gonads</tissue>
    </source>
</reference>
<feature type="compositionally biased region" description="Low complexity" evidence="8">
    <location>
        <begin position="196"/>
        <end position="227"/>
    </location>
</feature>
<dbReference type="InterPro" id="IPR019166">
    <property type="entry name" value="MIC26/MIC27"/>
</dbReference>
<evidence type="ECO:0000256" key="4">
    <source>
        <dbReference type="ARBA" id="ARBA00022989"/>
    </source>
</evidence>
<organism evidence="9 10">
    <name type="scientific">Lingula anatina</name>
    <name type="common">Brachiopod</name>
    <name type="synonym">Lingula unguis</name>
    <dbReference type="NCBI Taxonomy" id="7574"/>
    <lineage>
        <taxon>Eukaryota</taxon>
        <taxon>Metazoa</taxon>
        <taxon>Spiralia</taxon>
        <taxon>Lophotrochozoa</taxon>
        <taxon>Brachiopoda</taxon>
        <taxon>Linguliformea</taxon>
        <taxon>Lingulata</taxon>
        <taxon>Lingulida</taxon>
        <taxon>Linguloidea</taxon>
        <taxon>Lingulidae</taxon>
        <taxon>Lingula</taxon>
    </lineage>
</organism>
<keyword evidence="5 7" id="KW-0496">Mitochondrion</keyword>
<dbReference type="RefSeq" id="XP_013421338.1">
    <property type="nucleotide sequence ID" value="XM_013565884.1"/>
</dbReference>
<proteinExistence type="inferred from homology"/>
<evidence type="ECO:0000256" key="2">
    <source>
        <dbReference type="ARBA" id="ARBA00010904"/>
    </source>
</evidence>